<dbReference type="PANTHER" id="PTHR48043:SF27">
    <property type="entry name" value="UDP-GLUCURONOSYLTRANSFERASE"/>
    <property type="match status" value="1"/>
</dbReference>
<dbReference type="HOGENOM" id="CLU_012949_0_2_1"/>
<dbReference type="InterPro" id="IPR050271">
    <property type="entry name" value="UDP-glycosyltransferase"/>
</dbReference>
<dbReference type="eggNOG" id="KOG1192">
    <property type="taxonomic scope" value="Eukaryota"/>
</dbReference>
<keyword evidence="5" id="KW-0472">Membrane</keyword>
<dbReference type="Pfam" id="PF00201">
    <property type="entry name" value="UDPGT"/>
    <property type="match status" value="1"/>
</dbReference>
<dbReference type="EMBL" id="CH477338">
    <property type="protein sequence ID" value="EAT43164.1"/>
    <property type="molecule type" value="Genomic_DNA"/>
</dbReference>
<keyword evidence="3 4" id="KW-0808">Transferase</keyword>
<dbReference type="FunFam" id="3.40.50.2000:FF:000021">
    <property type="entry name" value="UDP-glucuronosyltransferase"/>
    <property type="match status" value="1"/>
</dbReference>
<dbReference type="PANTHER" id="PTHR48043">
    <property type="entry name" value="EG:EG0003.4 PROTEIN-RELATED"/>
    <property type="match status" value="1"/>
</dbReference>
<dbReference type="Gene3D" id="3.40.50.2000">
    <property type="entry name" value="Glycogen Phosphorylase B"/>
    <property type="match status" value="1"/>
</dbReference>
<evidence type="ECO:0000256" key="4">
    <source>
        <dbReference type="RuleBase" id="RU003718"/>
    </source>
</evidence>
<dbReference type="InterPro" id="IPR002213">
    <property type="entry name" value="UDP_glucos_trans"/>
</dbReference>
<name>Q17A89_AEDAE</name>
<dbReference type="AlphaFoldDB" id="Q17A89"/>
<comment type="catalytic activity">
    <reaction evidence="5">
        <text>glucuronate acceptor + UDP-alpha-D-glucuronate = acceptor beta-D-glucuronoside + UDP + H(+)</text>
        <dbReference type="Rhea" id="RHEA:21032"/>
        <dbReference type="ChEBI" id="CHEBI:15378"/>
        <dbReference type="ChEBI" id="CHEBI:58052"/>
        <dbReference type="ChEBI" id="CHEBI:58223"/>
        <dbReference type="ChEBI" id="CHEBI:132367"/>
        <dbReference type="ChEBI" id="CHEBI:132368"/>
        <dbReference type="EC" id="2.4.1.17"/>
    </reaction>
</comment>
<comment type="subcellular location">
    <subcellularLocation>
        <location evidence="5">Membrane</location>
        <topology evidence="5">Single-pass membrane protein</topology>
    </subcellularLocation>
</comment>
<dbReference type="PROSITE" id="PS00375">
    <property type="entry name" value="UDPGT"/>
    <property type="match status" value="1"/>
</dbReference>
<reference evidence="6" key="3">
    <citation type="submission" date="2012-09" db="EMBL/GenBank/DDBJ databases">
        <authorList>
            <consortium name="VectorBase"/>
        </authorList>
    </citation>
    <scope>NUCLEOTIDE SEQUENCE</scope>
    <source>
        <strain evidence="6">Liverpool</strain>
    </source>
</reference>
<dbReference type="OMA" id="WKYEGSA"/>
<reference evidence="6" key="2">
    <citation type="journal article" date="2007" name="Science">
        <title>Genome sequence of Aedes aegypti, a major arbovirus vector.</title>
        <authorList>
            <person name="Nene V."/>
            <person name="Wortman J.R."/>
            <person name="Lawson D."/>
            <person name="Haas B."/>
            <person name="Kodira C."/>
            <person name="Tu Z.J."/>
            <person name="Loftus B."/>
            <person name="Xi Z."/>
            <person name="Megy K."/>
            <person name="Grabherr M."/>
            <person name="Ren Q."/>
            <person name="Zdobnov E.M."/>
            <person name="Lobo N.F."/>
            <person name="Campbell K.S."/>
            <person name="Brown S.E."/>
            <person name="Bonaldo M.F."/>
            <person name="Zhu J."/>
            <person name="Sinkins S.P."/>
            <person name="Hogenkamp D.G."/>
            <person name="Amedeo P."/>
            <person name="Arensburger P."/>
            <person name="Atkinson P.W."/>
            <person name="Bidwell S."/>
            <person name="Biedler J."/>
            <person name="Birney E."/>
            <person name="Bruggner R.V."/>
            <person name="Costas J."/>
            <person name="Coy M.R."/>
            <person name="Crabtree J."/>
            <person name="Crawford M."/>
            <person name="Debruyn B."/>
            <person name="Decaprio D."/>
            <person name="Eiglmeier K."/>
            <person name="Eisenstadt E."/>
            <person name="El-Dorry H."/>
            <person name="Gelbart W.M."/>
            <person name="Gomes S.L."/>
            <person name="Hammond M."/>
            <person name="Hannick L.I."/>
            <person name="Hogan J.R."/>
            <person name="Holmes M.H."/>
            <person name="Jaffe D."/>
            <person name="Johnston J.S."/>
            <person name="Kennedy R.C."/>
            <person name="Koo H."/>
            <person name="Kravitz S."/>
            <person name="Kriventseva E.V."/>
            <person name="Kulp D."/>
            <person name="Labutti K."/>
            <person name="Lee E."/>
            <person name="Li S."/>
            <person name="Lovin D.D."/>
            <person name="Mao C."/>
            <person name="Mauceli E."/>
            <person name="Menck C.F."/>
            <person name="Miller J.R."/>
            <person name="Montgomery P."/>
            <person name="Mori A."/>
            <person name="Nascimento A.L."/>
            <person name="Naveira H.F."/>
            <person name="Nusbaum C."/>
            <person name="O'leary S."/>
            <person name="Orvis J."/>
            <person name="Pertea M."/>
            <person name="Quesneville H."/>
            <person name="Reidenbach K.R."/>
            <person name="Rogers Y.H."/>
            <person name="Roth C.W."/>
            <person name="Schneider J.R."/>
            <person name="Schatz M."/>
            <person name="Shumway M."/>
            <person name="Stanke M."/>
            <person name="Stinson E.O."/>
            <person name="Tubio J.M."/>
            <person name="Vanzee J.P."/>
            <person name="Verjovski-Almeida S."/>
            <person name="Werner D."/>
            <person name="White O."/>
            <person name="Wyder S."/>
            <person name="Zeng Q."/>
            <person name="Zhao Q."/>
            <person name="Zhao Y."/>
            <person name="Hill C.A."/>
            <person name="Raikhel A.S."/>
            <person name="Soares M.B."/>
            <person name="Knudson D.L."/>
            <person name="Lee N.H."/>
            <person name="Galagan J."/>
            <person name="Salzberg S.L."/>
            <person name="Paulsen I.T."/>
            <person name="Dimopoulos G."/>
            <person name="Collins F.H."/>
            <person name="Birren B."/>
            <person name="Fraser-Liggett C.M."/>
            <person name="Severson D.W."/>
        </authorList>
    </citation>
    <scope>NUCLEOTIDE SEQUENCE [LARGE SCALE GENOMIC DNA]</scope>
    <source>
        <strain evidence="6">Liverpool</strain>
    </source>
</reference>
<dbReference type="GO" id="GO:0016020">
    <property type="term" value="C:membrane"/>
    <property type="evidence" value="ECO:0007669"/>
    <property type="project" value="UniProtKB-SubCell"/>
</dbReference>
<evidence type="ECO:0000313" key="6">
    <source>
        <dbReference type="EMBL" id="EAT43164.1"/>
    </source>
</evidence>
<dbReference type="Proteomes" id="UP000682892">
    <property type="component" value="Chromosome 1"/>
</dbReference>
<keyword evidence="5" id="KW-0732">Signal</keyword>
<evidence type="ECO:0000256" key="1">
    <source>
        <dbReference type="ARBA" id="ARBA00009995"/>
    </source>
</evidence>
<organism evidence="6 7">
    <name type="scientific">Aedes aegypti</name>
    <name type="common">Yellowfever mosquito</name>
    <name type="synonym">Culex aegypti</name>
    <dbReference type="NCBI Taxonomy" id="7159"/>
    <lineage>
        <taxon>Eukaryota</taxon>
        <taxon>Metazoa</taxon>
        <taxon>Ecdysozoa</taxon>
        <taxon>Arthropoda</taxon>
        <taxon>Hexapoda</taxon>
        <taxon>Insecta</taxon>
        <taxon>Pterygota</taxon>
        <taxon>Neoptera</taxon>
        <taxon>Endopterygota</taxon>
        <taxon>Diptera</taxon>
        <taxon>Nematocera</taxon>
        <taxon>Culicoidea</taxon>
        <taxon>Culicidae</taxon>
        <taxon>Culicinae</taxon>
        <taxon>Aedini</taxon>
        <taxon>Aedes</taxon>
        <taxon>Stegomyia</taxon>
    </lineage>
</organism>
<evidence type="ECO:0000256" key="3">
    <source>
        <dbReference type="ARBA" id="ARBA00022679"/>
    </source>
</evidence>
<sequence>MDPLREKTHLILAMLVLFEVLQQPSSAATISEVNVKLVIKMGSIPVAAMRRRPGQGHNITFLSGFPADFSYNGLQEVTPSGLVEFIRNYTNWDLLGARMRGDLPLSLWDVFRYSWQACDATLEDKETMDLLGRKFDLLILDGAYPECALSLAYRLGAPYMYINTVGFYTGTMALAGNPGPYSVTPVFYRPLTDDMDFFERLMNSIFHLTIQPVYMSSIMLLQAIVRRHLGADIPHVWDLSRNVSFILQNGHATVTYPRPLLPNIAEIACIHCKPAGPLPKDLEDFIAGAGESGFIYVSMGSSVKAANMPDHLRKLLIQTFSRLPYRVLWKYEASSSMLTDLPPNVKLGRWLPQQDILGHRKLRAFVTHGGLLSMFETVYHGVPVVTMPVFCDHDANAAKAETDGYALQLDLETLTTEKLVRGIHRVIHDPKFRNEAKRRQMLLKDTRTTPLETAIYWTEYVLRHNGAYHLQTPARNLSFFAYYGLDVICFFLAAAYLLRLMVRRVLKPQIIQLTKEKIH</sequence>
<dbReference type="GO" id="GO:0015020">
    <property type="term" value="F:glucuronosyltransferase activity"/>
    <property type="evidence" value="ECO:0007669"/>
    <property type="project" value="UniProtKB-EC"/>
</dbReference>
<dbReference type="PhylomeDB" id="Q17A89"/>
<comment type="similarity">
    <text evidence="1 4">Belongs to the UDP-glycosyltransferase family.</text>
</comment>
<gene>
    <name evidence="6" type="ORF">AaeL_AAEL005375</name>
</gene>
<dbReference type="VEuPathDB" id="VectorBase:AAEL005375"/>
<dbReference type="PaxDb" id="7159-AAEL005375-PA"/>
<dbReference type="InterPro" id="IPR035595">
    <property type="entry name" value="UDP_glycos_trans_CS"/>
</dbReference>
<keyword evidence="5" id="KW-1133">Transmembrane helix</keyword>
<feature type="transmembrane region" description="Helical" evidence="5">
    <location>
        <begin position="479"/>
        <end position="498"/>
    </location>
</feature>
<dbReference type="CDD" id="cd03784">
    <property type="entry name" value="GT1_Gtf-like"/>
    <property type="match status" value="1"/>
</dbReference>
<evidence type="ECO:0000256" key="2">
    <source>
        <dbReference type="ARBA" id="ARBA00022676"/>
    </source>
</evidence>
<accession>Q17A89</accession>
<dbReference type="EC" id="2.4.1.17" evidence="5"/>
<evidence type="ECO:0000256" key="5">
    <source>
        <dbReference type="RuleBase" id="RU362059"/>
    </source>
</evidence>
<keyword evidence="5" id="KW-0812">Transmembrane</keyword>
<dbReference type="SUPFAM" id="SSF53756">
    <property type="entry name" value="UDP-Glycosyltransferase/glycogen phosphorylase"/>
    <property type="match status" value="1"/>
</dbReference>
<proteinExistence type="inferred from homology"/>
<evidence type="ECO:0000313" key="7">
    <source>
        <dbReference type="Proteomes" id="UP000682892"/>
    </source>
</evidence>
<protein>
    <recommendedName>
        <fullName evidence="5">UDP-glucuronosyltransferase</fullName>
        <ecNumber evidence="5">2.4.1.17</ecNumber>
    </recommendedName>
</protein>
<keyword evidence="2 4" id="KW-0328">Glycosyltransferase</keyword>
<feature type="chain" id="PRO_5014205767" description="UDP-glucuronosyltransferase" evidence="5">
    <location>
        <begin position="28"/>
        <end position="519"/>
    </location>
</feature>
<reference evidence="6" key="1">
    <citation type="submission" date="2005-10" db="EMBL/GenBank/DDBJ databases">
        <authorList>
            <person name="Loftus B.J."/>
            <person name="Nene V.M."/>
            <person name="Hannick L.I."/>
            <person name="Bidwell S."/>
            <person name="Haas B."/>
            <person name="Amedeo P."/>
            <person name="Orvis J."/>
            <person name="Wortman J.R."/>
            <person name="White O.R."/>
            <person name="Salzberg S."/>
            <person name="Shumway M."/>
            <person name="Koo H."/>
            <person name="Zhao Y."/>
            <person name="Holmes M."/>
            <person name="Miller J."/>
            <person name="Schatz M."/>
            <person name="Pop M."/>
            <person name="Pai G."/>
            <person name="Utterback T."/>
            <person name="Rogers Y.-H."/>
            <person name="Kravitz S."/>
            <person name="Fraser C.M."/>
        </authorList>
    </citation>
    <scope>NUCLEOTIDE SEQUENCE</scope>
    <source>
        <strain evidence="6">Liverpool</strain>
    </source>
</reference>
<feature type="signal peptide" evidence="5">
    <location>
        <begin position="1"/>
        <end position="27"/>
    </location>
</feature>